<name>A0A6A4PDS4_LUPAL</name>
<reference evidence="3" key="1">
    <citation type="journal article" date="2020" name="Nat. Commun.">
        <title>Genome sequence of the cluster root forming white lupin.</title>
        <authorList>
            <person name="Hufnagel B."/>
            <person name="Marques A."/>
            <person name="Soriano A."/>
            <person name="Marques L."/>
            <person name="Divol F."/>
            <person name="Doumas P."/>
            <person name="Sallet E."/>
            <person name="Mancinotti D."/>
            <person name="Carrere S."/>
            <person name="Marande W."/>
            <person name="Arribat S."/>
            <person name="Keller J."/>
            <person name="Huneau C."/>
            <person name="Blein T."/>
            <person name="Aime D."/>
            <person name="Laguerre M."/>
            <person name="Taylor J."/>
            <person name="Schubert V."/>
            <person name="Nelson M."/>
            <person name="Geu-Flores F."/>
            <person name="Crespi M."/>
            <person name="Gallardo-Guerrero K."/>
            <person name="Delaux P.-M."/>
            <person name="Salse J."/>
            <person name="Berges H."/>
            <person name="Guyot R."/>
            <person name="Gouzy J."/>
            <person name="Peret B."/>
        </authorList>
    </citation>
    <scope>NUCLEOTIDE SEQUENCE [LARGE SCALE GENOMIC DNA]</scope>
    <source>
        <strain evidence="3">cv. Amiga</strain>
    </source>
</reference>
<gene>
    <name evidence="2" type="ORF">Lalb_Chr16g0390631</name>
</gene>
<keyword evidence="3" id="KW-1185">Reference proteome</keyword>
<dbReference type="EMBL" id="WOCE01000016">
    <property type="protein sequence ID" value="KAE9597817.1"/>
    <property type="molecule type" value="Genomic_DNA"/>
</dbReference>
<evidence type="ECO:0000313" key="2">
    <source>
        <dbReference type="EMBL" id="KAE9597817.1"/>
    </source>
</evidence>
<protein>
    <submittedName>
        <fullName evidence="2">Uncharacterized protein</fullName>
    </submittedName>
</protein>
<keyword evidence="1" id="KW-1133">Transmembrane helix</keyword>
<proteinExistence type="predicted"/>
<dbReference type="PANTHER" id="PTHR37379">
    <property type="entry name" value="OS01G0220500 PROTEIN"/>
    <property type="match status" value="1"/>
</dbReference>
<sequence>MLILMYDFDFVVARTKRGTFELDLYLCKKHNEVLANTLEPGSYRKTCSLAIVDGFGVEITKDQVIYIILFFVSYYSYMFCGIIICS</sequence>
<dbReference type="PANTHER" id="PTHR37379:SF1">
    <property type="entry name" value="OS01G0220500 PROTEIN"/>
    <property type="match status" value="1"/>
</dbReference>
<comment type="caution">
    <text evidence="2">The sequence shown here is derived from an EMBL/GenBank/DDBJ whole genome shotgun (WGS) entry which is preliminary data.</text>
</comment>
<keyword evidence="1" id="KW-0812">Transmembrane</keyword>
<feature type="transmembrane region" description="Helical" evidence="1">
    <location>
        <begin position="64"/>
        <end position="85"/>
    </location>
</feature>
<evidence type="ECO:0000256" key="1">
    <source>
        <dbReference type="SAM" id="Phobius"/>
    </source>
</evidence>
<accession>A0A6A4PDS4</accession>
<dbReference type="Proteomes" id="UP000447434">
    <property type="component" value="Chromosome 16"/>
</dbReference>
<dbReference type="AlphaFoldDB" id="A0A6A4PDS4"/>
<evidence type="ECO:0000313" key="3">
    <source>
        <dbReference type="Proteomes" id="UP000447434"/>
    </source>
</evidence>
<keyword evidence="1" id="KW-0472">Membrane</keyword>
<dbReference type="OrthoDB" id="1537661at2759"/>
<organism evidence="2 3">
    <name type="scientific">Lupinus albus</name>
    <name type="common">White lupine</name>
    <name type="synonym">Lupinus termis</name>
    <dbReference type="NCBI Taxonomy" id="3870"/>
    <lineage>
        <taxon>Eukaryota</taxon>
        <taxon>Viridiplantae</taxon>
        <taxon>Streptophyta</taxon>
        <taxon>Embryophyta</taxon>
        <taxon>Tracheophyta</taxon>
        <taxon>Spermatophyta</taxon>
        <taxon>Magnoliopsida</taxon>
        <taxon>eudicotyledons</taxon>
        <taxon>Gunneridae</taxon>
        <taxon>Pentapetalae</taxon>
        <taxon>rosids</taxon>
        <taxon>fabids</taxon>
        <taxon>Fabales</taxon>
        <taxon>Fabaceae</taxon>
        <taxon>Papilionoideae</taxon>
        <taxon>50 kb inversion clade</taxon>
        <taxon>genistoids sensu lato</taxon>
        <taxon>core genistoids</taxon>
        <taxon>Genisteae</taxon>
        <taxon>Lupinus</taxon>
    </lineage>
</organism>